<evidence type="ECO:0000256" key="1">
    <source>
        <dbReference type="SAM" id="Coils"/>
    </source>
</evidence>
<evidence type="ECO:0000259" key="2">
    <source>
        <dbReference type="Pfam" id="PF04782"/>
    </source>
</evidence>
<dbReference type="Proteomes" id="UP001604336">
    <property type="component" value="Unassembled WGS sequence"/>
</dbReference>
<dbReference type="AlphaFoldDB" id="A0ABD1P7W7"/>
<dbReference type="PANTHER" id="PTHR21450">
    <property type="entry name" value="PROTEIN ALTERED PHOSPHATE STARVATION RESPONSE 1"/>
    <property type="match status" value="1"/>
</dbReference>
<dbReference type="EMBL" id="JBFOLK010000014">
    <property type="protein sequence ID" value="KAL2459958.1"/>
    <property type="molecule type" value="Genomic_DNA"/>
</dbReference>
<evidence type="ECO:0000313" key="4">
    <source>
        <dbReference type="Proteomes" id="UP001604336"/>
    </source>
</evidence>
<accession>A0ABD1P7W7</accession>
<proteinExistence type="predicted"/>
<sequence length="315" mass="36658">MLEEMKGLAVDKTRAAVKDLYSRILVAIRSAETISNKIEKLRDDELMPQVNELLQGMMKTWKIMLESHEIQNKIIQEVKLFTCPSYGKFCNESHRRATLQLETELLNWRACLTEYITAQRAYIKALHAWLAKFVVPEVEFYSRGSSSTPCYSNGPPLLVICRDWLASMDKLPDKKGEEQQQKRKVDDLSRELDRKILAFQKIENNRFELKLTDQNTEQAIEHRDEHLKEKKDTLDNFRKRVDMEKEKHHNCVQETERIALNGFQTGFGKVFESMTEFSNAALSMYSDLLNNFVNAEKVGRPSRIECSQVEENGSR</sequence>
<dbReference type="Pfam" id="PF04782">
    <property type="entry name" value="DUF632"/>
    <property type="match status" value="1"/>
</dbReference>
<dbReference type="PANTHER" id="PTHR21450:SF17">
    <property type="entry name" value="OS09G0542500 PROTEIN"/>
    <property type="match status" value="1"/>
</dbReference>
<dbReference type="InterPro" id="IPR006867">
    <property type="entry name" value="DUF632"/>
</dbReference>
<feature type="coiled-coil region" evidence="1">
    <location>
        <begin position="185"/>
        <end position="247"/>
    </location>
</feature>
<protein>
    <recommendedName>
        <fullName evidence="2">DUF632 domain-containing protein</fullName>
    </recommendedName>
</protein>
<evidence type="ECO:0000313" key="3">
    <source>
        <dbReference type="EMBL" id="KAL2459958.1"/>
    </source>
</evidence>
<feature type="domain" description="DUF632" evidence="2">
    <location>
        <begin position="9"/>
        <end position="175"/>
    </location>
</feature>
<reference evidence="4" key="1">
    <citation type="submission" date="2024-07" db="EMBL/GenBank/DDBJ databases">
        <title>Two chromosome-level genome assemblies of Korean endemic species Abeliophyllum distichum and Forsythia ovata (Oleaceae).</title>
        <authorList>
            <person name="Jang H."/>
        </authorList>
    </citation>
    <scope>NUCLEOTIDE SEQUENCE [LARGE SCALE GENOMIC DNA]</scope>
</reference>
<organism evidence="3 4">
    <name type="scientific">Abeliophyllum distichum</name>
    <dbReference type="NCBI Taxonomy" id="126358"/>
    <lineage>
        <taxon>Eukaryota</taxon>
        <taxon>Viridiplantae</taxon>
        <taxon>Streptophyta</taxon>
        <taxon>Embryophyta</taxon>
        <taxon>Tracheophyta</taxon>
        <taxon>Spermatophyta</taxon>
        <taxon>Magnoliopsida</taxon>
        <taxon>eudicotyledons</taxon>
        <taxon>Gunneridae</taxon>
        <taxon>Pentapetalae</taxon>
        <taxon>asterids</taxon>
        <taxon>lamiids</taxon>
        <taxon>Lamiales</taxon>
        <taxon>Oleaceae</taxon>
        <taxon>Forsythieae</taxon>
        <taxon>Abeliophyllum</taxon>
    </lineage>
</organism>
<name>A0ABD1P7W7_9LAMI</name>
<keyword evidence="4" id="KW-1185">Reference proteome</keyword>
<keyword evidence="1" id="KW-0175">Coiled coil</keyword>
<gene>
    <name evidence="3" type="ORF">Adt_43378</name>
</gene>
<comment type="caution">
    <text evidence="3">The sequence shown here is derived from an EMBL/GenBank/DDBJ whole genome shotgun (WGS) entry which is preliminary data.</text>
</comment>